<gene>
    <name evidence="7" type="ORF">AVDCRST_MAG08-2402</name>
</gene>
<dbReference type="PROSITE" id="PS00211">
    <property type="entry name" value="ABC_TRANSPORTER_1"/>
    <property type="match status" value="1"/>
</dbReference>
<dbReference type="GO" id="GO:0022857">
    <property type="term" value="F:transmembrane transporter activity"/>
    <property type="evidence" value="ECO:0007669"/>
    <property type="project" value="TreeGrafter"/>
</dbReference>
<dbReference type="GO" id="GO:0098796">
    <property type="term" value="C:membrane protein complex"/>
    <property type="evidence" value="ECO:0007669"/>
    <property type="project" value="UniProtKB-ARBA"/>
</dbReference>
<keyword evidence="2" id="KW-0997">Cell inner membrane</keyword>
<evidence type="ECO:0000256" key="5">
    <source>
        <dbReference type="ARBA" id="ARBA00038388"/>
    </source>
</evidence>
<keyword evidence="1" id="KW-0813">Transport</keyword>
<dbReference type="InterPro" id="IPR017871">
    <property type="entry name" value="ABC_transporter-like_CS"/>
</dbReference>
<reference evidence="7" key="1">
    <citation type="submission" date="2020-02" db="EMBL/GenBank/DDBJ databases">
        <authorList>
            <person name="Meier V. D."/>
        </authorList>
    </citation>
    <scope>NUCLEOTIDE SEQUENCE</scope>
    <source>
        <strain evidence="7">AVDCRST_MAG08</strain>
    </source>
</reference>
<keyword evidence="4" id="KW-0067">ATP-binding</keyword>
<dbReference type="EMBL" id="CADCTG010000183">
    <property type="protein sequence ID" value="CAA9256676.1"/>
    <property type="molecule type" value="Genomic_DNA"/>
</dbReference>
<dbReference type="InterPro" id="IPR003593">
    <property type="entry name" value="AAA+_ATPase"/>
</dbReference>
<comment type="similarity">
    <text evidence="5">Belongs to the ABC transporter superfamily. Macrolide exporter (TC 3.A.1.122) family.</text>
</comment>
<evidence type="ECO:0000256" key="4">
    <source>
        <dbReference type="ARBA" id="ARBA00022840"/>
    </source>
</evidence>
<accession>A0A6J4IQS0</accession>
<dbReference type="GO" id="GO:0005886">
    <property type="term" value="C:plasma membrane"/>
    <property type="evidence" value="ECO:0007669"/>
    <property type="project" value="TreeGrafter"/>
</dbReference>
<keyword evidence="2" id="KW-1003">Cell membrane</keyword>
<dbReference type="CDD" id="cd03255">
    <property type="entry name" value="ABC_MJ0796_LolCDE_FtsE"/>
    <property type="match status" value="1"/>
</dbReference>
<dbReference type="Gene3D" id="3.40.50.300">
    <property type="entry name" value="P-loop containing nucleotide triphosphate hydrolases"/>
    <property type="match status" value="1"/>
</dbReference>
<evidence type="ECO:0000256" key="3">
    <source>
        <dbReference type="ARBA" id="ARBA00022741"/>
    </source>
</evidence>
<dbReference type="SUPFAM" id="SSF52540">
    <property type="entry name" value="P-loop containing nucleoside triphosphate hydrolases"/>
    <property type="match status" value="1"/>
</dbReference>
<keyword evidence="2" id="KW-0472">Membrane</keyword>
<sequence length="247" mass="26225">MLLIETRDLTKHYAAGEGTVAALSDVSLAVSPGEFVAAMGPSGSGKSTFLNLIGCLDRPTRGAYRLVGEDVSRLPPDRLAGIRNRRLGFVFQSFNLLPRADALANVELPLVYGSVGRRERRERAAAMLALVGLGERMHHRPSQLSGGQQQRVAIARALVNEPDLILADEPTGALDSRTGLEIMALLQGMNREGVAVLMVTHDAEVARFASRCLRFYDGRLVADEAQAPAAASAELAALDGSSGAHAA</sequence>
<dbReference type="InterPro" id="IPR027417">
    <property type="entry name" value="P-loop_NTPase"/>
</dbReference>
<dbReference type="FunFam" id="3.40.50.300:FF:000032">
    <property type="entry name" value="Export ABC transporter ATP-binding protein"/>
    <property type="match status" value="1"/>
</dbReference>
<dbReference type="InterPro" id="IPR017911">
    <property type="entry name" value="MacB-like_ATP-bd"/>
</dbReference>
<dbReference type="Pfam" id="PF00005">
    <property type="entry name" value="ABC_tran"/>
    <property type="match status" value="1"/>
</dbReference>
<organism evidence="7">
    <name type="scientific">uncultured Acetobacteraceae bacterium</name>
    <dbReference type="NCBI Taxonomy" id="169975"/>
    <lineage>
        <taxon>Bacteria</taxon>
        <taxon>Pseudomonadati</taxon>
        <taxon>Pseudomonadota</taxon>
        <taxon>Alphaproteobacteria</taxon>
        <taxon>Acetobacterales</taxon>
        <taxon>Acetobacteraceae</taxon>
        <taxon>environmental samples</taxon>
    </lineage>
</organism>
<proteinExistence type="inferred from homology"/>
<dbReference type="PANTHER" id="PTHR24220">
    <property type="entry name" value="IMPORT ATP-BINDING PROTEIN"/>
    <property type="match status" value="1"/>
</dbReference>
<dbReference type="AlphaFoldDB" id="A0A6J4IQS0"/>
<evidence type="ECO:0000256" key="1">
    <source>
        <dbReference type="ARBA" id="ARBA00022448"/>
    </source>
</evidence>
<keyword evidence="3" id="KW-0547">Nucleotide-binding</keyword>
<dbReference type="SMART" id="SM00382">
    <property type="entry name" value="AAA"/>
    <property type="match status" value="1"/>
</dbReference>
<name>A0A6J4IQS0_9PROT</name>
<feature type="domain" description="ABC transporter" evidence="6">
    <location>
        <begin position="4"/>
        <end position="242"/>
    </location>
</feature>
<evidence type="ECO:0000256" key="2">
    <source>
        <dbReference type="ARBA" id="ARBA00022519"/>
    </source>
</evidence>
<dbReference type="InterPro" id="IPR003439">
    <property type="entry name" value="ABC_transporter-like_ATP-bd"/>
</dbReference>
<dbReference type="PANTHER" id="PTHR24220:SF86">
    <property type="entry name" value="ABC TRANSPORTER ABCH.1"/>
    <property type="match status" value="1"/>
</dbReference>
<protein>
    <submittedName>
        <fullName evidence="7">ABC-type antimicrobial peptide transport system, ATPase component</fullName>
    </submittedName>
</protein>
<dbReference type="GO" id="GO:0016887">
    <property type="term" value="F:ATP hydrolysis activity"/>
    <property type="evidence" value="ECO:0007669"/>
    <property type="project" value="InterPro"/>
</dbReference>
<evidence type="ECO:0000259" key="6">
    <source>
        <dbReference type="PROSITE" id="PS50893"/>
    </source>
</evidence>
<dbReference type="PROSITE" id="PS50893">
    <property type="entry name" value="ABC_TRANSPORTER_2"/>
    <property type="match status" value="1"/>
</dbReference>
<dbReference type="GO" id="GO:0005524">
    <property type="term" value="F:ATP binding"/>
    <property type="evidence" value="ECO:0007669"/>
    <property type="project" value="UniProtKB-KW"/>
</dbReference>
<dbReference type="InterPro" id="IPR015854">
    <property type="entry name" value="ABC_transpr_LolD-like"/>
</dbReference>
<evidence type="ECO:0000313" key="7">
    <source>
        <dbReference type="EMBL" id="CAA9256676.1"/>
    </source>
</evidence>